<name>A0A7K4BYG1_9ARCH</name>
<proteinExistence type="predicted"/>
<dbReference type="InterPro" id="IPR001733">
    <property type="entry name" value="Peptidase_S26B"/>
</dbReference>
<dbReference type="GO" id="GO:0016020">
    <property type="term" value="C:membrane"/>
    <property type="evidence" value="ECO:0007669"/>
    <property type="project" value="InterPro"/>
</dbReference>
<evidence type="ECO:0000313" key="3">
    <source>
        <dbReference type="Proteomes" id="UP000526302"/>
    </source>
</evidence>
<feature type="transmembrane region" description="Helical" evidence="1">
    <location>
        <begin position="63"/>
        <end position="95"/>
    </location>
</feature>
<evidence type="ECO:0000256" key="1">
    <source>
        <dbReference type="SAM" id="Phobius"/>
    </source>
</evidence>
<dbReference type="PANTHER" id="PTHR10806:SF6">
    <property type="entry name" value="SIGNAL PEPTIDASE COMPLEX CATALYTIC SUBUNIT SEC11"/>
    <property type="match status" value="1"/>
</dbReference>
<dbReference type="Proteomes" id="UP000526302">
    <property type="component" value="Unassembled WGS sequence"/>
</dbReference>
<accession>A0A7K4BYG1</accession>
<organism evidence="2 3">
    <name type="scientific">Candidatus Iainarchaeum sp</name>
    <dbReference type="NCBI Taxonomy" id="3101447"/>
    <lineage>
        <taxon>Archaea</taxon>
        <taxon>Candidatus Iainarchaeota</taxon>
        <taxon>Candidatus Iainarchaeia</taxon>
        <taxon>Candidatus Iainarchaeales</taxon>
        <taxon>Candidatus Iainarchaeaceae</taxon>
        <taxon>Candidatus Iainarchaeum</taxon>
    </lineage>
</organism>
<dbReference type="GO" id="GO:0006465">
    <property type="term" value="P:signal peptide processing"/>
    <property type="evidence" value="ECO:0007669"/>
    <property type="project" value="InterPro"/>
</dbReference>
<comment type="caution">
    <text evidence="2">The sequence shown here is derived from an EMBL/GenBank/DDBJ whole genome shotgun (WGS) entry which is preliminary data.</text>
</comment>
<dbReference type="GO" id="GO:0008233">
    <property type="term" value="F:peptidase activity"/>
    <property type="evidence" value="ECO:0007669"/>
    <property type="project" value="InterPro"/>
</dbReference>
<dbReference type="EMBL" id="JAAZKV010000003">
    <property type="protein sequence ID" value="NMA44263.1"/>
    <property type="molecule type" value="Genomic_DNA"/>
</dbReference>
<reference evidence="2 3" key="1">
    <citation type="journal article" date="2020" name="Biotechnol. Biofuels">
        <title>New insights from the biogas microbiome by comprehensive genome-resolved metagenomics of nearly 1600 species originating from multiple anaerobic digesters.</title>
        <authorList>
            <person name="Campanaro S."/>
            <person name="Treu L."/>
            <person name="Rodriguez-R L.M."/>
            <person name="Kovalovszki A."/>
            <person name="Ziels R.M."/>
            <person name="Maus I."/>
            <person name="Zhu X."/>
            <person name="Kougias P.G."/>
            <person name="Basile A."/>
            <person name="Luo G."/>
            <person name="Schluter A."/>
            <person name="Konstantinidis K.T."/>
            <person name="Angelidaki I."/>
        </authorList>
    </citation>
    <scope>NUCLEOTIDE SEQUENCE [LARGE SCALE GENOMIC DNA]</scope>
    <source>
        <strain evidence="2">AS22ysBPME_79</strain>
    </source>
</reference>
<keyword evidence="1" id="KW-1133">Transmembrane helix</keyword>
<evidence type="ECO:0008006" key="4">
    <source>
        <dbReference type="Google" id="ProtNLM"/>
    </source>
</evidence>
<gene>
    <name evidence="2" type="ORF">GX950_00410</name>
</gene>
<keyword evidence="1" id="KW-0812">Transmembrane</keyword>
<dbReference type="AlphaFoldDB" id="A0A7K4BYG1"/>
<sequence length="292" mass="33214">MAKFNKKENKESFFSKIKKITKDFFSSIKKKLSFLKWIDPFHYVDLFIMPQVKKITKNEFVELLVNLVFAAIFAYAFYSLLALLFGVATPLVIVYSASMEPNLYRGDIIGLTKSVNSMDFGEEIILDKSIKNIPASEYVFAKFVDGNFHSIVFSNGKEILYNQNSRTIVYTSFPTKIPIIHRSIVKIKANDGDFVLTKGDNTLTNITFDQDCGKVNPLIPASEKNCITFYAIPVNEIDGVAFFNIPKLGCVKLWLVDDLGYFVSGLLYGREVLDPRKENNNWPLPKDFRGVC</sequence>
<protein>
    <recommendedName>
        <fullName evidence="4">Signal peptidase I</fullName>
    </recommendedName>
</protein>
<dbReference type="PANTHER" id="PTHR10806">
    <property type="entry name" value="SIGNAL PEPTIDASE COMPLEX CATALYTIC SUBUNIT SEC11"/>
    <property type="match status" value="1"/>
</dbReference>
<keyword evidence="1" id="KW-0472">Membrane</keyword>
<evidence type="ECO:0000313" key="2">
    <source>
        <dbReference type="EMBL" id="NMA44263.1"/>
    </source>
</evidence>